<dbReference type="InterPro" id="IPR001810">
    <property type="entry name" value="F-box_dom"/>
</dbReference>
<keyword evidence="2" id="KW-1185">Reference proteome</keyword>
<sequence length="424" mass="49836">MHFLDLNTDCLMRVLRYLDLDSLINVSQINEKLLFLVRSCCSINNLQQAIILQTMKTISQNFNLCNIPQSEMFRNALFLSVAMFHKALLNKELLHNWIIYDSYLSSGVKKLFFQSLNNFLNISDSVLVLPARYYTEIQTFFVFTDYNKTCILTSYKSKTCSHLRGVFYFMEENKQEIYLPCKICSNSCLIEELYFNGEIVKLVDLFDLVNIVEKIKYLQCNQISMKCDIKNLEIFPGNAIILSSKDIENNFYKSLGMFSKQPGVLKLFNMLNLYSGLVDFCEQIQFYNKIKLLIHFYSQANFIFHYGEVLPYLPILEKLFLKTDFIISNCKLKKVIIHFKLNDTLEVIKLKDKLFVKYQELSGSFPTLIYSDDSESSYFEAYIIEQFEEFVTRTFTDDELKNLPIISVVFVSKFLECFFTEERK</sequence>
<gene>
    <name evidence="3" type="primary">LOC101240023</name>
</gene>
<dbReference type="PROSITE" id="PS50181">
    <property type="entry name" value="FBOX"/>
    <property type="match status" value="1"/>
</dbReference>
<feature type="domain" description="F-box" evidence="1">
    <location>
        <begin position="1"/>
        <end position="50"/>
    </location>
</feature>
<dbReference type="Proteomes" id="UP001652625">
    <property type="component" value="Chromosome 02"/>
</dbReference>
<proteinExistence type="predicted"/>
<reference evidence="3" key="2">
    <citation type="submission" date="2025-08" db="UniProtKB">
        <authorList>
            <consortium name="RefSeq"/>
        </authorList>
    </citation>
    <scope>IDENTIFICATION</scope>
</reference>
<protein>
    <submittedName>
        <fullName evidence="3">Uncharacterized protein LOC101240023</fullName>
    </submittedName>
</protein>
<evidence type="ECO:0000313" key="2">
    <source>
        <dbReference type="Proteomes" id="UP001652625"/>
    </source>
</evidence>
<organism evidence="2 3">
    <name type="scientific">Hydra vulgaris</name>
    <name type="common">Hydra</name>
    <name type="synonym">Hydra attenuata</name>
    <dbReference type="NCBI Taxonomy" id="6087"/>
    <lineage>
        <taxon>Eukaryota</taxon>
        <taxon>Metazoa</taxon>
        <taxon>Cnidaria</taxon>
        <taxon>Hydrozoa</taxon>
        <taxon>Hydroidolina</taxon>
        <taxon>Anthoathecata</taxon>
        <taxon>Aplanulata</taxon>
        <taxon>Hydridae</taxon>
        <taxon>Hydra</taxon>
    </lineage>
</organism>
<evidence type="ECO:0000259" key="1">
    <source>
        <dbReference type="PROSITE" id="PS50181"/>
    </source>
</evidence>
<reference evidence="2" key="1">
    <citation type="submission" date="2025-05" db="UniProtKB">
        <authorList>
            <consortium name="RefSeq"/>
        </authorList>
    </citation>
    <scope>NUCLEOTIDE SEQUENCE [LARGE SCALE GENOMIC DNA]</scope>
</reference>
<dbReference type="RefSeq" id="XP_065647798.1">
    <property type="nucleotide sequence ID" value="XM_065791726.1"/>
</dbReference>
<dbReference type="GeneID" id="101240023"/>
<evidence type="ECO:0000313" key="3">
    <source>
        <dbReference type="RefSeq" id="XP_065647798.1"/>
    </source>
</evidence>
<accession>A0ABM4BFP8</accession>
<name>A0ABM4BFP8_HYDVU</name>